<dbReference type="Pfam" id="PF01030">
    <property type="entry name" value="Recep_L_domain"/>
    <property type="match status" value="2"/>
</dbReference>
<dbReference type="Proteomes" id="UP000827892">
    <property type="component" value="Chromosome IV"/>
</dbReference>
<sequence length="380" mass="43321">MSLLLKFIFLFLITHLPKIDCWEIKSCDSNPPCKFNETFLSNNTASKFPKNCSTVCGILLINGTTDLSAEQLTELFKNMRILVGGLHIRNATFKNLRFLSDHTRYPMYDAQLEITYNSELRELGLLNLTTIKSSVVVIYRNEKLKKLNLPKLETAKFLENRTIQLQMASAKFPEFCIKTQELDAFTRKRNKCDLIINSNICIPKNAPKVCTVPTVGCERLIGDLNITKGFDVRKVESLKRLYGTLNITNTDFNDFRFLGNLTHILCLLHKPALFVVGNKNLTNMEFPNLRRIDTSKDQFAQFADNSQESHADFKSCYALRKAALREDFVWPEFGSLRSCEEIESPSTSSQVESPSTPTKNQTCYIFGVRFPCPVDSYVAL</sequence>
<organism evidence="3 4">
    <name type="scientific">Caenorhabditis briggsae</name>
    <dbReference type="NCBI Taxonomy" id="6238"/>
    <lineage>
        <taxon>Eukaryota</taxon>
        <taxon>Metazoa</taxon>
        <taxon>Ecdysozoa</taxon>
        <taxon>Nematoda</taxon>
        <taxon>Chromadorea</taxon>
        <taxon>Rhabditida</taxon>
        <taxon>Rhabditina</taxon>
        <taxon>Rhabditomorpha</taxon>
        <taxon>Rhabditoidea</taxon>
        <taxon>Rhabditidae</taxon>
        <taxon>Peloderinae</taxon>
        <taxon>Caenorhabditis</taxon>
    </lineage>
</organism>
<reference evidence="3 4" key="1">
    <citation type="submission" date="2022-05" db="EMBL/GenBank/DDBJ databases">
        <title>Chromosome-level reference genomes for two strains of Caenorhabditis briggsae: an improved platform for comparative genomics.</title>
        <authorList>
            <person name="Stevens L."/>
            <person name="Andersen E.C."/>
        </authorList>
    </citation>
    <scope>NUCLEOTIDE SEQUENCE [LARGE SCALE GENOMIC DNA]</scope>
    <source>
        <strain evidence="3">QX1410_ONT</strain>
        <tissue evidence="3">Whole-organism</tissue>
    </source>
</reference>
<proteinExistence type="predicted"/>
<evidence type="ECO:0000256" key="1">
    <source>
        <dbReference type="SAM" id="SignalP"/>
    </source>
</evidence>
<accession>A0AAE9AC30</accession>
<keyword evidence="1" id="KW-0732">Signal</keyword>
<dbReference type="InterPro" id="IPR053079">
    <property type="entry name" value="SPS2_domain"/>
</dbReference>
<dbReference type="InterPro" id="IPR036941">
    <property type="entry name" value="Rcpt_L-dom_sf"/>
</dbReference>
<protein>
    <recommendedName>
        <fullName evidence="2">Receptor L-domain domain-containing protein</fullName>
    </recommendedName>
</protein>
<feature type="signal peptide" evidence="1">
    <location>
        <begin position="1"/>
        <end position="21"/>
    </location>
</feature>
<dbReference type="EMBL" id="CP090894">
    <property type="protein sequence ID" value="ULT93117.1"/>
    <property type="molecule type" value="Genomic_DNA"/>
</dbReference>
<evidence type="ECO:0000313" key="3">
    <source>
        <dbReference type="EMBL" id="ULT93117.1"/>
    </source>
</evidence>
<dbReference type="PANTHER" id="PTHR21662">
    <property type="entry name" value="RECEPTOR PROTEIN-TYROSINE KINASE"/>
    <property type="match status" value="1"/>
</dbReference>
<feature type="chain" id="PRO_5041991880" description="Receptor L-domain domain-containing protein" evidence="1">
    <location>
        <begin position="22"/>
        <end position="380"/>
    </location>
</feature>
<feature type="domain" description="Receptor L-domain" evidence="2">
    <location>
        <begin position="51"/>
        <end position="144"/>
    </location>
</feature>
<dbReference type="Gene3D" id="3.80.20.20">
    <property type="entry name" value="Receptor L-domain"/>
    <property type="match status" value="2"/>
</dbReference>
<feature type="domain" description="Receptor L-domain" evidence="2">
    <location>
        <begin position="216"/>
        <end position="298"/>
    </location>
</feature>
<gene>
    <name evidence="3" type="ORF">L3Y34_002953</name>
</gene>
<dbReference type="SUPFAM" id="SSF52058">
    <property type="entry name" value="L domain-like"/>
    <property type="match status" value="2"/>
</dbReference>
<evidence type="ECO:0000259" key="2">
    <source>
        <dbReference type="Pfam" id="PF01030"/>
    </source>
</evidence>
<name>A0AAE9AC30_CAEBR</name>
<dbReference type="PANTHER" id="PTHR21662:SF59">
    <property type="entry name" value="RECEPTOR PROTEIN-TYROSINE KINASE"/>
    <property type="match status" value="1"/>
</dbReference>
<dbReference type="AlphaFoldDB" id="A0AAE9AC30"/>
<evidence type="ECO:0000313" key="4">
    <source>
        <dbReference type="Proteomes" id="UP000827892"/>
    </source>
</evidence>
<dbReference type="InterPro" id="IPR000494">
    <property type="entry name" value="Rcpt_L-dom"/>
</dbReference>